<dbReference type="GO" id="GO:0006281">
    <property type="term" value="P:DNA repair"/>
    <property type="evidence" value="ECO:0007669"/>
    <property type="project" value="InterPro"/>
</dbReference>
<gene>
    <name evidence="1" type="ORF">FLB_14250</name>
</gene>
<dbReference type="Proteomes" id="UP000093807">
    <property type="component" value="Unassembled WGS sequence"/>
</dbReference>
<reference evidence="1 2" key="1">
    <citation type="submission" date="2016-06" db="EMBL/GenBank/DDBJ databases">
        <title>Draft genome sequence of Flavobacterium succinicans strain DD5b.</title>
        <authorList>
            <person name="Poehlein A."/>
            <person name="Daniel R."/>
            <person name="Simeonova D.D."/>
        </authorList>
    </citation>
    <scope>NUCLEOTIDE SEQUENCE [LARGE SCALE GENOMIC DNA]</scope>
    <source>
        <strain evidence="1 2">DD5b</strain>
    </source>
</reference>
<dbReference type="InterPro" id="IPR036614">
    <property type="entry name" value="RusA-like_sf"/>
</dbReference>
<dbReference type="Pfam" id="PF05866">
    <property type="entry name" value="RusA"/>
    <property type="match status" value="1"/>
</dbReference>
<organism evidence="1 2">
    <name type="scientific">Flavobacterium succinicans</name>
    <dbReference type="NCBI Taxonomy" id="29536"/>
    <lineage>
        <taxon>Bacteria</taxon>
        <taxon>Pseudomonadati</taxon>
        <taxon>Bacteroidota</taxon>
        <taxon>Flavobacteriia</taxon>
        <taxon>Flavobacteriales</taxon>
        <taxon>Flavobacteriaceae</taxon>
        <taxon>Flavobacterium</taxon>
    </lineage>
</organism>
<protein>
    <submittedName>
        <fullName evidence="1">Endodeoxyribonuclease RusA</fullName>
    </submittedName>
</protein>
<sequence>MKKDIIFRQNPNIDFLFGYFGDLDVPTKQDTYQPIDVVGVDENGVENLLRNFYVKRPNSNSVNAFKEYLHSIAKQKFNDDNIIKMPHNVQVHLSISVREERYHEVDVDNLAKTVLDSLKTIAFDDDCQVSSLIVQKHVHPMKTSGIMIAITKITDKRKGLQFEKMGNLTSS</sequence>
<dbReference type="Gene3D" id="3.30.1330.70">
    <property type="entry name" value="Holliday junction resolvase RusA"/>
    <property type="match status" value="1"/>
</dbReference>
<name>A0A199XSN0_9FLAO</name>
<comment type="caution">
    <text evidence="1">The sequence shown here is derived from an EMBL/GenBank/DDBJ whole genome shotgun (WGS) entry which is preliminary data.</text>
</comment>
<dbReference type="PATRIC" id="fig|29536.5.peg.1494"/>
<dbReference type="AlphaFoldDB" id="A0A199XSN0"/>
<dbReference type="OrthoDB" id="1443745at2"/>
<evidence type="ECO:0000313" key="1">
    <source>
        <dbReference type="EMBL" id="OAZ04427.1"/>
    </source>
</evidence>
<proteinExistence type="predicted"/>
<dbReference type="GO" id="GO:0006310">
    <property type="term" value="P:DNA recombination"/>
    <property type="evidence" value="ECO:0007669"/>
    <property type="project" value="InterPro"/>
</dbReference>
<dbReference type="SUPFAM" id="SSF103084">
    <property type="entry name" value="Holliday junction resolvase RusA"/>
    <property type="match status" value="1"/>
</dbReference>
<accession>A0A199XSN0</accession>
<dbReference type="InterPro" id="IPR008822">
    <property type="entry name" value="Endonuclease_RusA-like"/>
</dbReference>
<dbReference type="EMBL" id="JMTM01000035">
    <property type="protein sequence ID" value="OAZ04427.1"/>
    <property type="molecule type" value="Genomic_DNA"/>
</dbReference>
<keyword evidence="2" id="KW-1185">Reference proteome</keyword>
<dbReference type="RefSeq" id="WP_064715226.1">
    <property type="nucleotide sequence ID" value="NZ_JMTM01000035.1"/>
</dbReference>
<evidence type="ECO:0000313" key="2">
    <source>
        <dbReference type="Proteomes" id="UP000093807"/>
    </source>
</evidence>
<dbReference type="GO" id="GO:0000287">
    <property type="term" value="F:magnesium ion binding"/>
    <property type="evidence" value="ECO:0007669"/>
    <property type="project" value="InterPro"/>
</dbReference>